<feature type="region of interest" description="Disordered" evidence="5">
    <location>
        <begin position="642"/>
        <end position="694"/>
    </location>
</feature>
<name>A0A9W7FWC2_9STRA</name>
<keyword evidence="4" id="KW-0175">Coiled coil</keyword>
<dbReference type="AlphaFoldDB" id="A0A9W7FWC2"/>
<dbReference type="GO" id="GO:0036064">
    <property type="term" value="C:ciliary basal body"/>
    <property type="evidence" value="ECO:0007669"/>
    <property type="project" value="TreeGrafter"/>
</dbReference>
<dbReference type="GO" id="GO:0070740">
    <property type="term" value="F:tubulin-glutamic acid ligase activity"/>
    <property type="evidence" value="ECO:0007669"/>
    <property type="project" value="TreeGrafter"/>
</dbReference>
<dbReference type="GO" id="GO:0000226">
    <property type="term" value="P:microtubule cytoskeleton organization"/>
    <property type="evidence" value="ECO:0007669"/>
    <property type="project" value="TreeGrafter"/>
</dbReference>
<evidence type="ECO:0000256" key="1">
    <source>
        <dbReference type="ARBA" id="ARBA00022598"/>
    </source>
</evidence>
<feature type="compositionally biased region" description="Basic residues" evidence="5">
    <location>
        <begin position="672"/>
        <end position="685"/>
    </location>
</feature>
<organism evidence="6 7">
    <name type="scientific">Triparma retinervis</name>
    <dbReference type="NCBI Taxonomy" id="2557542"/>
    <lineage>
        <taxon>Eukaryota</taxon>
        <taxon>Sar</taxon>
        <taxon>Stramenopiles</taxon>
        <taxon>Ochrophyta</taxon>
        <taxon>Bolidophyceae</taxon>
        <taxon>Parmales</taxon>
        <taxon>Triparmaceae</taxon>
        <taxon>Triparma</taxon>
    </lineage>
</organism>
<accession>A0A9W7FWC2</accession>
<comment type="caution">
    <text evidence="6">The sequence shown here is derived from an EMBL/GenBank/DDBJ whole genome shotgun (WGS) entry which is preliminary data.</text>
</comment>
<evidence type="ECO:0000256" key="5">
    <source>
        <dbReference type="SAM" id="MobiDB-lite"/>
    </source>
</evidence>
<dbReference type="SUPFAM" id="SSF56059">
    <property type="entry name" value="Glutathione synthetase ATP-binding domain-like"/>
    <property type="match status" value="1"/>
</dbReference>
<dbReference type="Proteomes" id="UP001165082">
    <property type="component" value="Unassembled WGS sequence"/>
</dbReference>
<keyword evidence="2" id="KW-0547">Nucleotide-binding</keyword>
<evidence type="ECO:0000256" key="3">
    <source>
        <dbReference type="ARBA" id="ARBA00022840"/>
    </source>
</evidence>
<reference evidence="6" key="1">
    <citation type="submission" date="2022-07" db="EMBL/GenBank/DDBJ databases">
        <title>Genome analysis of Parmales, a sister group of diatoms, reveals the evolutionary specialization of diatoms from phago-mixotrophs to photoautotrophs.</title>
        <authorList>
            <person name="Ban H."/>
            <person name="Sato S."/>
            <person name="Yoshikawa S."/>
            <person name="Kazumasa Y."/>
            <person name="Nakamura Y."/>
            <person name="Ichinomiya M."/>
            <person name="Saitoh K."/>
            <person name="Sato N."/>
            <person name="Blanc-Mathieu R."/>
            <person name="Endo H."/>
            <person name="Kuwata A."/>
            <person name="Ogata H."/>
        </authorList>
    </citation>
    <scope>NUCLEOTIDE SEQUENCE</scope>
</reference>
<feature type="coiled-coil region" evidence="4">
    <location>
        <begin position="554"/>
        <end position="604"/>
    </location>
</feature>
<feature type="compositionally biased region" description="Basic and acidic residues" evidence="5">
    <location>
        <begin position="642"/>
        <end position="662"/>
    </location>
</feature>
<dbReference type="GO" id="GO:0015631">
    <property type="term" value="F:tubulin binding"/>
    <property type="evidence" value="ECO:0007669"/>
    <property type="project" value="TreeGrafter"/>
</dbReference>
<gene>
    <name evidence="6" type="ORF">TrRE_jg12154</name>
</gene>
<keyword evidence="3" id="KW-0067">ATP-binding</keyword>
<keyword evidence="7" id="KW-1185">Reference proteome</keyword>
<dbReference type="GO" id="GO:0005524">
    <property type="term" value="F:ATP binding"/>
    <property type="evidence" value="ECO:0007669"/>
    <property type="project" value="UniProtKB-KW"/>
</dbReference>
<proteinExistence type="predicted"/>
<dbReference type="PANTHER" id="PTHR12241:SF147">
    <property type="entry name" value="TUBULIN POLYGLUTAMYLASE TTLL7"/>
    <property type="match status" value="1"/>
</dbReference>
<evidence type="ECO:0000256" key="2">
    <source>
        <dbReference type="ARBA" id="ARBA00022741"/>
    </source>
</evidence>
<protein>
    <submittedName>
        <fullName evidence="6">Uncharacterized protein</fullName>
    </submittedName>
</protein>
<evidence type="ECO:0000256" key="4">
    <source>
        <dbReference type="SAM" id="Coils"/>
    </source>
</evidence>
<keyword evidence="1" id="KW-0436">Ligase</keyword>
<sequence length="694" mass="80544">MPMCTIIPPTLDDPSLPPPPHPSPWDGDCYILKPPDSCNGVGISLCNTPDQLRKKGADMGVRIIQKYLEHPYLLHLPSESALTSTPSSYKFDIRQWVIIILDASKKPKLYIWQTFYIRVCSLPFKLSGEDWNDPRRHFSNIKINDEFGGEVWGEEKFSNFVHSRGDGAKYETLKSTMHQHIKTAIRSTLHHLLHSPPMRFELLGFDFLVDKDLNPYLCEVNESPGLRRTRGGVDVSDEVEAMCHQAYDLTINKWFHSPPLPPPTKFPPFQWQRVSSFGEAEFTNLCQIWSNSVGRELAVDGSLLTLYGTSMPPAQLVKLEKTVDAPEKAIVLTRRIKLYISKYLLRRNLGLTVQRLHRGMRGRRLAREQLRRRSTLRIVRGVRKGVLVLQQRRVGVGFERFMAASNAAAVRLAFARMLEEAKVGRALRGVGKLHLSCATFNHFQRWREKVRKQQIIHRSVLRFSRNFLLRRSSARTLLRALRTFSLRLHVLRSISARNIQGWWQWWGGARRWLRRLVNLKRAHSESVLKRALLTFVRGARDRRLELLVVKYRKLEADEDRESKHREERERLRKEREGRERIKRLREEQERASRMERIRKEKEKQVDERAMATALSYSIKSVKTLKGISEHERLVRELMDVINDGEGRGEGQENEEVNVREGAGKASPPPPPAKRKGMKRKGKSKRRFDDLLNSL</sequence>
<evidence type="ECO:0000313" key="7">
    <source>
        <dbReference type="Proteomes" id="UP001165082"/>
    </source>
</evidence>
<dbReference type="InterPro" id="IPR004344">
    <property type="entry name" value="TTL/TTLL_fam"/>
</dbReference>
<dbReference type="PANTHER" id="PTHR12241">
    <property type="entry name" value="TUBULIN POLYGLUTAMYLASE"/>
    <property type="match status" value="1"/>
</dbReference>
<dbReference type="PROSITE" id="PS51221">
    <property type="entry name" value="TTL"/>
    <property type="match status" value="1"/>
</dbReference>
<dbReference type="Gene3D" id="3.30.470.20">
    <property type="entry name" value="ATP-grasp fold, B domain"/>
    <property type="match status" value="1"/>
</dbReference>
<dbReference type="EMBL" id="BRXZ01008026">
    <property type="protein sequence ID" value="GMI19972.1"/>
    <property type="molecule type" value="Genomic_DNA"/>
</dbReference>
<evidence type="ECO:0000313" key="6">
    <source>
        <dbReference type="EMBL" id="GMI19972.1"/>
    </source>
</evidence>
<dbReference type="Pfam" id="PF03133">
    <property type="entry name" value="TTL"/>
    <property type="match status" value="1"/>
</dbReference>
<dbReference type="PROSITE" id="PS50096">
    <property type="entry name" value="IQ"/>
    <property type="match status" value="1"/>
</dbReference>
<dbReference type="OrthoDB" id="202825at2759"/>